<evidence type="ECO:0000313" key="1">
    <source>
        <dbReference type="EMBL" id="KAF7284907.1"/>
    </source>
</evidence>
<accession>A0A834J187</accession>
<proteinExistence type="predicted"/>
<evidence type="ECO:0000313" key="2">
    <source>
        <dbReference type="Proteomes" id="UP000625711"/>
    </source>
</evidence>
<dbReference type="Proteomes" id="UP000625711">
    <property type="component" value="Unassembled WGS sequence"/>
</dbReference>
<reference evidence="1" key="1">
    <citation type="submission" date="2020-08" db="EMBL/GenBank/DDBJ databases">
        <title>Genome sequencing and assembly of the red palm weevil Rhynchophorus ferrugineus.</title>
        <authorList>
            <person name="Dias G.B."/>
            <person name="Bergman C.M."/>
            <person name="Manee M."/>
        </authorList>
    </citation>
    <scope>NUCLEOTIDE SEQUENCE</scope>
    <source>
        <strain evidence="1">AA-2017</strain>
        <tissue evidence="1">Whole larva</tissue>
    </source>
</reference>
<comment type="caution">
    <text evidence="1">The sequence shown here is derived from an EMBL/GenBank/DDBJ whole genome shotgun (WGS) entry which is preliminary data.</text>
</comment>
<dbReference type="AlphaFoldDB" id="A0A834J187"/>
<sequence length="91" mass="10152">MKSNVFIPEQCSSTIKKTHTNRSILTKLEYPTKSLTPTELNEISSAEKCRFLSAMRGSNGAMELDLRRVELCRIGKRGGVYGEGPDVKCSR</sequence>
<organism evidence="1 2">
    <name type="scientific">Rhynchophorus ferrugineus</name>
    <name type="common">Red palm weevil</name>
    <name type="synonym">Curculio ferrugineus</name>
    <dbReference type="NCBI Taxonomy" id="354439"/>
    <lineage>
        <taxon>Eukaryota</taxon>
        <taxon>Metazoa</taxon>
        <taxon>Ecdysozoa</taxon>
        <taxon>Arthropoda</taxon>
        <taxon>Hexapoda</taxon>
        <taxon>Insecta</taxon>
        <taxon>Pterygota</taxon>
        <taxon>Neoptera</taxon>
        <taxon>Endopterygota</taxon>
        <taxon>Coleoptera</taxon>
        <taxon>Polyphaga</taxon>
        <taxon>Cucujiformia</taxon>
        <taxon>Curculionidae</taxon>
        <taxon>Dryophthorinae</taxon>
        <taxon>Rhynchophorus</taxon>
    </lineage>
</organism>
<dbReference type="EMBL" id="JAACXV010000065">
    <property type="protein sequence ID" value="KAF7284907.1"/>
    <property type="molecule type" value="Genomic_DNA"/>
</dbReference>
<protein>
    <submittedName>
        <fullName evidence="1">Uncharacterized protein</fullName>
    </submittedName>
</protein>
<gene>
    <name evidence="1" type="ORF">GWI33_017388</name>
</gene>
<keyword evidence="2" id="KW-1185">Reference proteome</keyword>
<name>A0A834J187_RHYFE</name>